<dbReference type="Proteomes" id="UP001552479">
    <property type="component" value="Unassembled WGS sequence"/>
</dbReference>
<proteinExistence type="predicted"/>
<sequence>MLLRGGRKKPRRDFVLKGLVVFGPDWKPTFVRFDPTAKRLTGPLVMNRLVKRELRPVMEQLNALPARN</sequence>
<keyword evidence="2" id="KW-1185">Reference proteome</keyword>
<evidence type="ECO:0000313" key="1">
    <source>
        <dbReference type="EMBL" id="MEV4921472.1"/>
    </source>
</evidence>
<comment type="caution">
    <text evidence="1">The sequence shown here is derived from an EMBL/GenBank/DDBJ whole genome shotgun (WGS) entry which is preliminary data.</text>
</comment>
<evidence type="ECO:0000313" key="2">
    <source>
        <dbReference type="Proteomes" id="UP001552479"/>
    </source>
</evidence>
<accession>A0ABV3IQT2</accession>
<gene>
    <name evidence="1" type="ORF">AB0L03_01230</name>
</gene>
<reference evidence="1 2" key="1">
    <citation type="submission" date="2024-06" db="EMBL/GenBank/DDBJ databases">
        <title>The Natural Products Discovery Center: Release of the First 8490 Sequenced Strains for Exploring Actinobacteria Biosynthetic Diversity.</title>
        <authorList>
            <person name="Kalkreuter E."/>
            <person name="Kautsar S.A."/>
            <person name="Yang D."/>
            <person name="Bader C.D."/>
            <person name="Teijaro C.N."/>
            <person name="Fluegel L."/>
            <person name="Davis C.M."/>
            <person name="Simpson J.R."/>
            <person name="Lauterbach L."/>
            <person name="Steele A.D."/>
            <person name="Gui C."/>
            <person name="Meng S."/>
            <person name="Li G."/>
            <person name="Viehrig K."/>
            <person name="Ye F."/>
            <person name="Su P."/>
            <person name="Kiefer A.F."/>
            <person name="Nichols A."/>
            <person name="Cepeda A.J."/>
            <person name="Yan W."/>
            <person name="Fan B."/>
            <person name="Jiang Y."/>
            <person name="Adhikari A."/>
            <person name="Zheng C.-J."/>
            <person name="Schuster L."/>
            <person name="Cowan T.M."/>
            <person name="Smanski M.J."/>
            <person name="Chevrette M.G."/>
            <person name="De Carvalho L.P.S."/>
            <person name="Shen B."/>
        </authorList>
    </citation>
    <scope>NUCLEOTIDE SEQUENCE [LARGE SCALE GENOMIC DNA]</scope>
    <source>
        <strain evidence="1 2">NPDC053791</strain>
    </source>
</reference>
<organism evidence="1 2">
    <name type="scientific">Streptomyces roseoverticillatus</name>
    <dbReference type="NCBI Taxonomy" id="66429"/>
    <lineage>
        <taxon>Bacteria</taxon>
        <taxon>Bacillati</taxon>
        <taxon>Actinomycetota</taxon>
        <taxon>Actinomycetes</taxon>
        <taxon>Kitasatosporales</taxon>
        <taxon>Streptomycetaceae</taxon>
        <taxon>Streptomyces</taxon>
    </lineage>
</organism>
<protein>
    <submittedName>
        <fullName evidence="1">Uncharacterized protein</fullName>
    </submittedName>
</protein>
<dbReference type="RefSeq" id="WP_366086353.1">
    <property type="nucleotide sequence ID" value="NZ_JBFASG010000001.1"/>
</dbReference>
<name>A0ABV3IQT2_9ACTN</name>
<dbReference type="EMBL" id="JBFASG010000001">
    <property type="protein sequence ID" value="MEV4921472.1"/>
    <property type="molecule type" value="Genomic_DNA"/>
</dbReference>